<evidence type="ECO:0000256" key="2">
    <source>
        <dbReference type="ARBA" id="ARBA00023219"/>
    </source>
</evidence>
<dbReference type="InterPro" id="IPR038713">
    <property type="entry name" value="Terminase_Gp1_N_sf"/>
</dbReference>
<sequence>MERSGLPTGKHRGCSAKEARFAREYVVDLEKREAAIRAGYSKVTAASQASRLLTRVHVTDLIAKLQADLAGRIALTAEGVLNQLMLDHKDAKAAGHHSAAVRATELLGKRLGLWIDRVRTEAELQSDDELA</sequence>
<gene>
    <name evidence="3" type="ORF">LCGC14_2146260</name>
</gene>
<dbReference type="PANTHER" id="PTHR41328">
    <property type="entry name" value="TERMINASE SMALL SUBUNIT-RELATED"/>
    <property type="match status" value="1"/>
</dbReference>
<evidence type="ECO:0008006" key="4">
    <source>
        <dbReference type="Google" id="ProtNLM"/>
    </source>
</evidence>
<dbReference type="GO" id="GO:0051276">
    <property type="term" value="P:chromosome organization"/>
    <property type="evidence" value="ECO:0007669"/>
    <property type="project" value="InterPro"/>
</dbReference>
<proteinExistence type="predicted"/>
<protein>
    <recommendedName>
        <fullName evidence="4">Terminase small subunit</fullName>
    </recommendedName>
</protein>
<dbReference type="EMBL" id="LAZR01027249">
    <property type="protein sequence ID" value="KKL66306.1"/>
    <property type="molecule type" value="Genomic_DNA"/>
</dbReference>
<comment type="caution">
    <text evidence="3">The sequence shown here is derived from an EMBL/GenBank/DDBJ whole genome shotgun (WGS) entry which is preliminary data.</text>
</comment>
<dbReference type="PANTHER" id="PTHR41328:SF2">
    <property type="entry name" value="TERMINASE SMALL SUBUNIT"/>
    <property type="match status" value="1"/>
</dbReference>
<dbReference type="Gene3D" id="1.10.10.1400">
    <property type="entry name" value="Terminase, small subunit, N-terminal DNA-binding domain, HTH motif"/>
    <property type="match status" value="1"/>
</dbReference>
<accession>A0A0F9EJ54</accession>
<reference evidence="3" key="1">
    <citation type="journal article" date="2015" name="Nature">
        <title>Complex archaea that bridge the gap between prokaryotes and eukaryotes.</title>
        <authorList>
            <person name="Spang A."/>
            <person name="Saw J.H."/>
            <person name="Jorgensen S.L."/>
            <person name="Zaremba-Niedzwiedzka K."/>
            <person name="Martijn J."/>
            <person name="Lind A.E."/>
            <person name="van Eijk R."/>
            <person name="Schleper C."/>
            <person name="Guy L."/>
            <person name="Ettema T.J."/>
        </authorList>
    </citation>
    <scope>NUCLEOTIDE SEQUENCE</scope>
</reference>
<name>A0A0F9EJ54_9ZZZZ</name>
<dbReference type="InterPro" id="IPR052404">
    <property type="entry name" value="SPP1-like_terminase"/>
</dbReference>
<dbReference type="AlphaFoldDB" id="A0A0F9EJ54"/>
<dbReference type="InterPro" id="IPR005335">
    <property type="entry name" value="Terminase_ssu"/>
</dbReference>
<evidence type="ECO:0000313" key="3">
    <source>
        <dbReference type="EMBL" id="KKL66306.1"/>
    </source>
</evidence>
<evidence type="ECO:0000256" key="1">
    <source>
        <dbReference type="ARBA" id="ARBA00022612"/>
    </source>
</evidence>
<keyword evidence="2" id="KW-0231">Viral genome packaging</keyword>
<dbReference type="Pfam" id="PF03592">
    <property type="entry name" value="Terminase_2"/>
    <property type="match status" value="1"/>
</dbReference>
<keyword evidence="1" id="KW-1188">Viral release from host cell</keyword>
<feature type="non-terminal residue" evidence="3">
    <location>
        <position position="131"/>
    </location>
</feature>
<organism evidence="3">
    <name type="scientific">marine sediment metagenome</name>
    <dbReference type="NCBI Taxonomy" id="412755"/>
    <lineage>
        <taxon>unclassified sequences</taxon>
        <taxon>metagenomes</taxon>
        <taxon>ecological metagenomes</taxon>
    </lineage>
</organism>